<protein>
    <submittedName>
        <fullName evidence="2">Uncharacterized protein</fullName>
    </submittedName>
</protein>
<proteinExistence type="predicted"/>
<dbReference type="RefSeq" id="WP_150728987.1">
    <property type="nucleotide sequence ID" value="NZ_CP077089.1"/>
</dbReference>
<gene>
    <name evidence="2" type="ORF">HU718_000390</name>
</gene>
<dbReference type="Proteomes" id="UP000646386">
    <property type="component" value="Chromosome"/>
</dbReference>
<keyword evidence="1" id="KW-1133">Transmembrane helix</keyword>
<name>A0ABX8PYA3_9PSED</name>
<evidence type="ECO:0000313" key="2">
    <source>
        <dbReference type="EMBL" id="QXI06184.1"/>
    </source>
</evidence>
<feature type="transmembrane region" description="Helical" evidence="1">
    <location>
        <begin position="61"/>
        <end position="78"/>
    </location>
</feature>
<sequence length="149" mass="16717">MTAGPNEMRMNLPARIVCCLLIHSFFCVGYTLLNNFAADWYISTYGSLTSRGVNIRLTSKFLYEFFLVFNWLLAMILVLRVKLVLWAIWVALVLFWMLPDHPLRALLYGIGQGAFTLAAILLSHGLDAWYKRKCAGTKAAKLASGASHA</sequence>
<keyword evidence="1" id="KW-0472">Membrane</keyword>
<keyword evidence="1" id="KW-0812">Transmembrane</keyword>
<evidence type="ECO:0000256" key="1">
    <source>
        <dbReference type="SAM" id="Phobius"/>
    </source>
</evidence>
<organism evidence="2 3">
    <name type="scientific">Pseudomonas tensinigenes</name>
    <dbReference type="NCBI Taxonomy" id="2745511"/>
    <lineage>
        <taxon>Bacteria</taxon>
        <taxon>Pseudomonadati</taxon>
        <taxon>Pseudomonadota</taxon>
        <taxon>Gammaproteobacteria</taxon>
        <taxon>Pseudomonadales</taxon>
        <taxon>Pseudomonadaceae</taxon>
        <taxon>Pseudomonas</taxon>
    </lineage>
</organism>
<feature type="transmembrane region" description="Helical" evidence="1">
    <location>
        <begin position="105"/>
        <end position="123"/>
    </location>
</feature>
<keyword evidence="3" id="KW-1185">Reference proteome</keyword>
<dbReference type="EMBL" id="CP077089">
    <property type="protein sequence ID" value="QXI06184.1"/>
    <property type="molecule type" value="Genomic_DNA"/>
</dbReference>
<feature type="transmembrane region" description="Helical" evidence="1">
    <location>
        <begin position="12"/>
        <end position="33"/>
    </location>
</feature>
<reference evidence="2 3" key="1">
    <citation type="journal article" date="2020" name="Microorganisms">
        <title>Reliable Identification of Environmental Pseudomonas Isolates Using the rpoD Gene.</title>
        <authorList>
            <consortium name="The Broad Institute Genome Sequencing Platform"/>
            <person name="Girard L."/>
            <person name="Lood C."/>
            <person name="Rokni-Zadeh H."/>
            <person name="van Noort V."/>
            <person name="Lavigne R."/>
            <person name="De Mot R."/>
        </authorList>
    </citation>
    <scope>NUCLEOTIDE SEQUENCE [LARGE SCALE GENOMIC DNA]</scope>
    <source>
        <strain evidence="2 3">ZA 5.3</strain>
    </source>
</reference>
<evidence type="ECO:0000313" key="3">
    <source>
        <dbReference type="Proteomes" id="UP000646386"/>
    </source>
</evidence>
<reference evidence="2 3" key="2">
    <citation type="journal article" date="2021" name="Microorganisms">
        <title>The Ever-Expanding Pseudomonas Genus: Description of 43 New Species and Partition of the Pseudomonas putida Group.</title>
        <authorList>
            <person name="Girard L."/>
            <person name="Lood C."/>
            <person name="Hofte M."/>
            <person name="Vandamme P."/>
            <person name="Rokni-Zadeh H."/>
            <person name="van Noort V."/>
            <person name="Lavigne R."/>
            <person name="De Mot R."/>
        </authorList>
    </citation>
    <scope>NUCLEOTIDE SEQUENCE [LARGE SCALE GENOMIC DNA]</scope>
    <source>
        <strain evidence="2 3">ZA 5.3</strain>
    </source>
</reference>
<feature type="transmembrane region" description="Helical" evidence="1">
    <location>
        <begin position="83"/>
        <end position="99"/>
    </location>
</feature>
<accession>A0ABX8PYA3</accession>